<feature type="compositionally biased region" description="Polar residues" evidence="5">
    <location>
        <begin position="46"/>
        <end position="57"/>
    </location>
</feature>
<dbReference type="GO" id="GO:0003677">
    <property type="term" value="F:DNA binding"/>
    <property type="evidence" value="ECO:0007669"/>
    <property type="project" value="InterPro"/>
</dbReference>
<dbReference type="AlphaFoldDB" id="A0A9W7WYF8"/>
<feature type="domain" description="BED-type" evidence="6">
    <location>
        <begin position="1"/>
        <end position="39"/>
    </location>
</feature>
<evidence type="ECO:0000256" key="2">
    <source>
        <dbReference type="ARBA" id="ARBA00022771"/>
    </source>
</evidence>
<dbReference type="SUPFAM" id="SSF53098">
    <property type="entry name" value="Ribonuclease H-like"/>
    <property type="match status" value="1"/>
</dbReference>
<evidence type="ECO:0000259" key="6">
    <source>
        <dbReference type="PROSITE" id="PS50808"/>
    </source>
</evidence>
<dbReference type="PANTHER" id="PTHR47501:SF6">
    <property type="match status" value="1"/>
</dbReference>
<dbReference type="GO" id="GO:0008270">
    <property type="term" value="F:zinc ion binding"/>
    <property type="evidence" value="ECO:0007669"/>
    <property type="project" value="UniProtKB-KW"/>
</dbReference>
<keyword evidence="8" id="KW-1185">Reference proteome</keyword>
<dbReference type="InterPro" id="IPR012337">
    <property type="entry name" value="RNaseH-like_sf"/>
</dbReference>
<keyword evidence="2 4" id="KW-0863">Zinc-finger</keyword>
<dbReference type="EMBL" id="JAFHDT010000004">
    <property type="protein sequence ID" value="KAI7810698.1"/>
    <property type="molecule type" value="Genomic_DNA"/>
</dbReference>
<evidence type="ECO:0000313" key="7">
    <source>
        <dbReference type="EMBL" id="KAI7810698.1"/>
    </source>
</evidence>
<dbReference type="InterPro" id="IPR003656">
    <property type="entry name" value="Znf_BED"/>
</dbReference>
<evidence type="ECO:0000256" key="3">
    <source>
        <dbReference type="ARBA" id="ARBA00022833"/>
    </source>
</evidence>
<dbReference type="PROSITE" id="PS50808">
    <property type="entry name" value="ZF_BED"/>
    <property type="match status" value="1"/>
</dbReference>
<keyword evidence="1" id="KW-0479">Metal-binding</keyword>
<dbReference type="Proteomes" id="UP001059041">
    <property type="component" value="Linkage Group LG4"/>
</dbReference>
<evidence type="ECO:0000256" key="4">
    <source>
        <dbReference type="PROSITE-ProRule" id="PRU00027"/>
    </source>
</evidence>
<proteinExistence type="predicted"/>
<evidence type="ECO:0000313" key="8">
    <source>
        <dbReference type="Proteomes" id="UP001059041"/>
    </source>
</evidence>
<sequence length="382" mass="42755">MMQCKLCLPATKLLSASKESTSNLKKHLERMHPSAMQITSRKRLSASDNEGETSATVNPRGLPGKQAKLNVAALPTSMKMNALIFDFIIENVQPFSLIHSEFNIQVKVCPTVTENGSNFVKAFQEFGNVNPEEHTFHDYTDGVHVAKLHPQEAAFLKEYTSVLKTLAYAIDLLQGKKTCFLGFVIPTILGLKAKLTEKISHVQFSTNIILALVKSIDTRFREVLASHDAKMAACTIPKFRLWWLPSEERESMKMTMVQEAALLDIVPSAELTTAGNELMSGDMDDNLFSFEKTPVTSTKAEDEIRNYLQDPCKILDSLKLYPIIKSLFLKYNTTLPSSAPVEQLFSQGGLIFSPQRSSMTDEHFEHTLLLRYNSPYLAQVGE</sequence>
<name>A0A9W7WYF8_TRIRA</name>
<comment type="caution">
    <text evidence="7">The sequence shown here is derived from an EMBL/GenBank/DDBJ whole genome shotgun (WGS) entry which is preliminary data.</text>
</comment>
<protein>
    <recommendedName>
        <fullName evidence="6">BED-type domain-containing protein</fullName>
    </recommendedName>
</protein>
<evidence type="ECO:0000256" key="5">
    <source>
        <dbReference type="SAM" id="MobiDB-lite"/>
    </source>
</evidence>
<reference evidence="7" key="1">
    <citation type="submission" date="2021-02" db="EMBL/GenBank/DDBJ databases">
        <title>Comparative genomics reveals that relaxation of natural selection precedes convergent phenotypic evolution of cavefish.</title>
        <authorList>
            <person name="Peng Z."/>
        </authorList>
    </citation>
    <scope>NUCLEOTIDE SEQUENCE</scope>
    <source>
        <tissue evidence="7">Muscle</tissue>
    </source>
</reference>
<feature type="region of interest" description="Disordered" evidence="5">
    <location>
        <begin position="28"/>
        <end position="62"/>
    </location>
</feature>
<dbReference type="PANTHER" id="PTHR47501">
    <property type="entry name" value="TRANSPOSASE-RELATED"/>
    <property type="match status" value="1"/>
</dbReference>
<gene>
    <name evidence="7" type="ORF">IRJ41_005477</name>
</gene>
<keyword evidence="3" id="KW-0862">Zinc</keyword>
<accession>A0A9W7WYF8</accession>
<organism evidence="7 8">
    <name type="scientific">Triplophysa rosa</name>
    <name type="common">Cave loach</name>
    <dbReference type="NCBI Taxonomy" id="992332"/>
    <lineage>
        <taxon>Eukaryota</taxon>
        <taxon>Metazoa</taxon>
        <taxon>Chordata</taxon>
        <taxon>Craniata</taxon>
        <taxon>Vertebrata</taxon>
        <taxon>Euteleostomi</taxon>
        <taxon>Actinopterygii</taxon>
        <taxon>Neopterygii</taxon>
        <taxon>Teleostei</taxon>
        <taxon>Ostariophysi</taxon>
        <taxon>Cypriniformes</taxon>
        <taxon>Nemacheilidae</taxon>
        <taxon>Triplophysa</taxon>
    </lineage>
</organism>
<evidence type="ECO:0000256" key="1">
    <source>
        <dbReference type="ARBA" id="ARBA00022723"/>
    </source>
</evidence>